<feature type="transmembrane region" description="Helical" evidence="3">
    <location>
        <begin position="43"/>
        <end position="63"/>
    </location>
</feature>
<evidence type="ECO:0000256" key="3">
    <source>
        <dbReference type="SAM" id="Phobius"/>
    </source>
</evidence>
<keyword evidence="3" id="KW-0812">Transmembrane</keyword>
<sequence>MHVADGPISAAATSQPAARAVPAGDLTYEQQTPWFAQRRAFRLIVLLLILNIIAVTSITWGPITVRAFQERMAAQKAAEAQAQAAAAQQQAAAAKAAAAQAALAQRAALVQQCLTFPLPAGRVVYTEDFVEAAKLLADGKAGYSAVEQSSGSSVPLPHLPARWDGTAELRAAVAGLGKGDLGGILFLGERRPSPGGPARLVVVYVRASRSGYTGSDSHGGDYAYGPVKRHLHAYVMDPAHPTVPGKELWGYRLDVVQPPDRVVRVVVSPPPRDRGKVLRNSIERPGETLRLMAGAADPADPSLLTIPYSLDDRRGQLEFRLMDDDRLRVTTDRGTKSVGRFDRTGGEEAWDAGAGEPVPANPSR</sequence>
<feature type="region of interest" description="Disordered" evidence="2">
    <location>
        <begin position="331"/>
        <end position="364"/>
    </location>
</feature>
<feature type="coiled-coil region" evidence="1">
    <location>
        <begin position="70"/>
        <end position="97"/>
    </location>
</feature>
<evidence type="ECO:0000256" key="2">
    <source>
        <dbReference type="SAM" id="MobiDB-lite"/>
    </source>
</evidence>
<gene>
    <name evidence="4" type="ORF">AVDCRST_MAG64-3438</name>
</gene>
<organism evidence="4">
    <name type="scientific">uncultured Phycisphaerae bacterium</name>
    <dbReference type="NCBI Taxonomy" id="904963"/>
    <lineage>
        <taxon>Bacteria</taxon>
        <taxon>Pseudomonadati</taxon>
        <taxon>Planctomycetota</taxon>
        <taxon>Phycisphaerae</taxon>
        <taxon>environmental samples</taxon>
    </lineage>
</organism>
<protein>
    <submittedName>
        <fullName evidence="4">Uncharacterized protein</fullName>
    </submittedName>
</protein>
<dbReference type="EMBL" id="CADCUQ010000790">
    <property type="protein sequence ID" value="CAA9430301.1"/>
    <property type="molecule type" value="Genomic_DNA"/>
</dbReference>
<name>A0A6J4Q4R4_9BACT</name>
<proteinExistence type="predicted"/>
<keyword evidence="3" id="KW-1133">Transmembrane helix</keyword>
<dbReference type="AlphaFoldDB" id="A0A6J4Q4R4"/>
<evidence type="ECO:0000313" key="4">
    <source>
        <dbReference type="EMBL" id="CAA9430301.1"/>
    </source>
</evidence>
<keyword evidence="1" id="KW-0175">Coiled coil</keyword>
<feature type="compositionally biased region" description="Basic and acidic residues" evidence="2">
    <location>
        <begin position="331"/>
        <end position="346"/>
    </location>
</feature>
<evidence type="ECO:0000256" key="1">
    <source>
        <dbReference type="SAM" id="Coils"/>
    </source>
</evidence>
<keyword evidence="3" id="KW-0472">Membrane</keyword>
<accession>A0A6J4Q4R4</accession>
<reference evidence="4" key="1">
    <citation type="submission" date="2020-02" db="EMBL/GenBank/DDBJ databases">
        <authorList>
            <person name="Meier V. D."/>
        </authorList>
    </citation>
    <scope>NUCLEOTIDE SEQUENCE</scope>
    <source>
        <strain evidence="4">AVDCRST_MAG64</strain>
    </source>
</reference>